<dbReference type="CDD" id="cd02440">
    <property type="entry name" value="AdoMet_MTases"/>
    <property type="match status" value="1"/>
</dbReference>
<sequence>MDYLLINQQGWNRRVQTHVTSDFYDVAGFLQGNSSLQEIELAALNVAGKSMLHLQCHFGLDTLSWARLGAKVTGVDLSTVAIEQAKSLAAQAQLDAEFVCTDVYTVPQRVAGQFDIVFTSYGAIVWLPDLNKWAQTIASKLKAGGQFYMVEFHPAQAVFDGYSYFHQHEPDIEDEPTYTENAGSKTDTFVSWPHSLADVINALITANIEIASFNEYPFSPYNCFAGLSQETAEVELMGVSTECERYYVEQQGQRLPLTYAISGIKKG</sequence>
<dbReference type="GO" id="GO:0008168">
    <property type="term" value="F:methyltransferase activity"/>
    <property type="evidence" value="ECO:0007669"/>
    <property type="project" value="UniProtKB-KW"/>
</dbReference>
<accession>A0ABZ0K0B4</accession>
<dbReference type="PANTHER" id="PTHR43861">
    <property type="entry name" value="TRANS-ACONITATE 2-METHYLTRANSFERASE-RELATED"/>
    <property type="match status" value="1"/>
</dbReference>
<evidence type="ECO:0000313" key="4">
    <source>
        <dbReference type="EMBL" id="WOT05189.1"/>
    </source>
</evidence>
<organism evidence="4 5">
    <name type="scientific">Shewanella youngdeokensis</name>
    <dbReference type="NCBI Taxonomy" id="2999068"/>
    <lineage>
        <taxon>Bacteria</taxon>
        <taxon>Pseudomonadati</taxon>
        <taxon>Pseudomonadota</taxon>
        <taxon>Gammaproteobacteria</taxon>
        <taxon>Alteromonadales</taxon>
        <taxon>Shewanellaceae</taxon>
        <taxon>Shewanella</taxon>
    </lineage>
</organism>
<dbReference type="EMBL" id="CP136522">
    <property type="protein sequence ID" value="WOT05189.1"/>
    <property type="molecule type" value="Genomic_DNA"/>
</dbReference>
<keyword evidence="5" id="KW-1185">Reference proteome</keyword>
<evidence type="ECO:0000259" key="3">
    <source>
        <dbReference type="Pfam" id="PF13649"/>
    </source>
</evidence>
<evidence type="ECO:0000256" key="2">
    <source>
        <dbReference type="ARBA" id="ARBA00022679"/>
    </source>
</evidence>
<feature type="domain" description="Methyltransferase" evidence="3">
    <location>
        <begin position="52"/>
        <end position="145"/>
    </location>
</feature>
<evidence type="ECO:0000313" key="5">
    <source>
        <dbReference type="Proteomes" id="UP001529491"/>
    </source>
</evidence>
<evidence type="ECO:0000256" key="1">
    <source>
        <dbReference type="ARBA" id="ARBA00022603"/>
    </source>
</evidence>
<gene>
    <name evidence="4" type="ORF">RGE70_18220</name>
</gene>
<protein>
    <submittedName>
        <fullName evidence="4">Class I SAM-dependent methyltransferase</fullName>
        <ecNumber evidence="4">2.1.-.-</ecNumber>
    </submittedName>
</protein>
<dbReference type="RefSeq" id="WP_310472813.1">
    <property type="nucleotide sequence ID" value="NZ_CP136522.1"/>
</dbReference>
<keyword evidence="1 4" id="KW-0489">Methyltransferase</keyword>
<dbReference type="InterPro" id="IPR029063">
    <property type="entry name" value="SAM-dependent_MTases_sf"/>
</dbReference>
<dbReference type="EC" id="2.1.-.-" evidence="4"/>
<dbReference type="SUPFAM" id="SSF53335">
    <property type="entry name" value="S-adenosyl-L-methionine-dependent methyltransferases"/>
    <property type="match status" value="1"/>
</dbReference>
<name>A0ABZ0K0B4_9GAMM</name>
<dbReference type="Gene3D" id="3.40.50.150">
    <property type="entry name" value="Vaccinia Virus protein VP39"/>
    <property type="match status" value="1"/>
</dbReference>
<dbReference type="PANTHER" id="PTHR43861:SF1">
    <property type="entry name" value="TRANS-ACONITATE 2-METHYLTRANSFERASE"/>
    <property type="match status" value="1"/>
</dbReference>
<keyword evidence="2 4" id="KW-0808">Transferase</keyword>
<dbReference type="Proteomes" id="UP001529491">
    <property type="component" value="Chromosome"/>
</dbReference>
<reference evidence="4 5" key="1">
    <citation type="submission" date="2023-10" db="EMBL/GenBank/DDBJ databases">
        <title>Complete genome sequence of Shewanella sp. DAU334.</title>
        <authorList>
            <person name="Lee Y.-S."/>
            <person name="Jeong H.-R."/>
            <person name="Hwang E.-J."/>
            <person name="Choi Y.-L."/>
            <person name="Kim G.-D."/>
        </authorList>
    </citation>
    <scope>NUCLEOTIDE SEQUENCE [LARGE SCALE GENOMIC DNA]</scope>
    <source>
        <strain evidence="4 5">DAU334</strain>
    </source>
</reference>
<dbReference type="GO" id="GO:0032259">
    <property type="term" value="P:methylation"/>
    <property type="evidence" value="ECO:0007669"/>
    <property type="project" value="UniProtKB-KW"/>
</dbReference>
<dbReference type="InterPro" id="IPR041698">
    <property type="entry name" value="Methyltransf_25"/>
</dbReference>
<proteinExistence type="predicted"/>
<dbReference type="Pfam" id="PF13649">
    <property type="entry name" value="Methyltransf_25"/>
    <property type="match status" value="1"/>
</dbReference>